<dbReference type="PROSITE" id="PS00688">
    <property type="entry name" value="SIGMA54_INTERACT_3"/>
    <property type="match status" value="1"/>
</dbReference>
<dbReference type="KEGG" id="rdp:RD2015_2046"/>
<evidence type="ECO:0000313" key="2">
    <source>
        <dbReference type="Proteomes" id="UP000060699"/>
    </source>
</evidence>
<dbReference type="SUPFAM" id="SSF46689">
    <property type="entry name" value="Homeodomain-like"/>
    <property type="match status" value="1"/>
</dbReference>
<dbReference type="GO" id="GO:0005524">
    <property type="term" value="F:ATP binding"/>
    <property type="evidence" value="ECO:0007669"/>
    <property type="project" value="InterPro"/>
</dbReference>
<dbReference type="InterPro" id="IPR025944">
    <property type="entry name" value="Sigma_54_int_dom_CS"/>
</dbReference>
<dbReference type="Gene3D" id="1.10.8.60">
    <property type="match status" value="1"/>
</dbReference>
<dbReference type="STRING" id="76731.RD2015_2046"/>
<protein>
    <submittedName>
        <fullName evidence="1">Sigma54 specific transcriptional regulator, Fis family</fullName>
    </submittedName>
</protein>
<evidence type="ECO:0000313" key="1">
    <source>
        <dbReference type="EMBL" id="ALV06522.1"/>
    </source>
</evidence>
<dbReference type="Gene3D" id="3.40.50.300">
    <property type="entry name" value="P-loop containing nucleotide triphosphate hydrolases"/>
    <property type="match status" value="1"/>
</dbReference>
<dbReference type="InterPro" id="IPR058031">
    <property type="entry name" value="AAA_lid_NorR"/>
</dbReference>
<dbReference type="CDD" id="cd00156">
    <property type="entry name" value="REC"/>
    <property type="match status" value="1"/>
</dbReference>
<dbReference type="SMART" id="SM00448">
    <property type="entry name" value="REC"/>
    <property type="match status" value="1"/>
</dbReference>
<dbReference type="Gene3D" id="1.10.10.60">
    <property type="entry name" value="Homeodomain-like"/>
    <property type="match status" value="1"/>
</dbReference>
<dbReference type="InterPro" id="IPR001789">
    <property type="entry name" value="Sig_transdc_resp-reg_receiver"/>
</dbReference>
<proteinExistence type="predicted"/>
<dbReference type="Pfam" id="PF00158">
    <property type="entry name" value="Sigma54_activat"/>
    <property type="match status" value="1"/>
</dbReference>
<dbReference type="FunFam" id="3.40.50.300:FF:000006">
    <property type="entry name" value="DNA-binding transcriptional regulator NtrC"/>
    <property type="match status" value="1"/>
</dbReference>
<dbReference type="InterPro" id="IPR025943">
    <property type="entry name" value="Sigma_54_int_dom_ATP-bd_2"/>
</dbReference>
<dbReference type="SUPFAM" id="SSF52540">
    <property type="entry name" value="P-loop containing nucleoside triphosphate hydrolases"/>
    <property type="match status" value="1"/>
</dbReference>
<dbReference type="Gene3D" id="3.40.50.2300">
    <property type="match status" value="1"/>
</dbReference>
<accession>A0A0U3MQG4</accession>
<dbReference type="InterPro" id="IPR002197">
    <property type="entry name" value="HTH_Fis"/>
</dbReference>
<dbReference type="PROSITE" id="PS00676">
    <property type="entry name" value="SIGMA54_INTERACT_2"/>
    <property type="match status" value="1"/>
</dbReference>
<reference evidence="1 2" key="1">
    <citation type="submission" date="2015-12" db="EMBL/GenBank/DDBJ databases">
        <title>Complete genome of Roseateles depolymerans KCTC 42856.</title>
        <authorList>
            <person name="Kim K.M."/>
        </authorList>
    </citation>
    <scope>NUCLEOTIDE SEQUENCE [LARGE SCALE GENOMIC DNA]</scope>
    <source>
        <strain evidence="1 2">KCTC 42856</strain>
    </source>
</reference>
<gene>
    <name evidence="1" type="ORF">RD2015_2046</name>
</gene>
<dbReference type="Pfam" id="PF02954">
    <property type="entry name" value="HTH_8"/>
    <property type="match status" value="1"/>
</dbReference>
<dbReference type="PANTHER" id="PTHR32071:SF117">
    <property type="entry name" value="PTS-DEPENDENT DIHYDROXYACETONE KINASE OPERON REGULATORY PROTEIN-RELATED"/>
    <property type="match status" value="1"/>
</dbReference>
<dbReference type="PROSITE" id="PS50045">
    <property type="entry name" value="SIGMA54_INTERACT_4"/>
    <property type="match status" value="1"/>
</dbReference>
<dbReference type="PANTHER" id="PTHR32071">
    <property type="entry name" value="TRANSCRIPTIONAL REGULATORY PROTEIN"/>
    <property type="match status" value="1"/>
</dbReference>
<sequence>MTHALIVDDDIDSVATLQELIASEKFTVSVAHTLRDARRHIALQQPDVVLLDLQLPDGNGMELFSDPQLVANSEVVLITGHASLDTSIQALRLGAADYLVKPINIRQLQGVLSRIMKPAALQAEVADLNANLANSGHFGLLWGRTPPMQRIYEQISRVAGTSVSVFINGESGTGKELVAQTVHDLSRRRKKPFLAVNCGAISPNLIESEIFGHEKGAFTGADKQHEGFFERASGGTLFLDELTEMPLELQVKLLRVLETGRFMRVGSTTTIDADVRVIAASNRPLLQAVQAGKLREDLLYRLNVFPIEMPPLRERLDDVPLLADHFLKAIAAKEGKNKRFTPRALAQLQTYHWPGNVRELRNAVQRAYVMAAADVIDEQWLPRPDPAHEAVSALSASAGTFAAVSPALGGQSPAGVVAAPPVSAPAPAEQSGPSIVMPLGSSMAQVEKAFILATLQHYKHHKEQTAAVLGISLKTLYNRLKEYAAEDAAAVDNSSAH</sequence>
<dbReference type="InterPro" id="IPR011006">
    <property type="entry name" value="CheY-like_superfamily"/>
</dbReference>
<dbReference type="Pfam" id="PF00072">
    <property type="entry name" value="Response_reg"/>
    <property type="match status" value="1"/>
</dbReference>
<dbReference type="SUPFAM" id="SSF52172">
    <property type="entry name" value="CheY-like"/>
    <property type="match status" value="1"/>
</dbReference>
<dbReference type="PATRIC" id="fig|76731.3.peg.2097"/>
<dbReference type="Proteomes" id="UP000060699">
    <property type="component" value="Chromosome"/>
</dbReference>
<dbReference type="EMBL" id="CP013729">
    <property type="protein sequence ID" value="ALV06522.1"/>
    <property type="molecule type" value="Genomic_DNA"/>
</dbReference>
<dbReference type="SMART" id="SM00382">
    <property type="entry name" value="AAA"/>
    <property type="match status" value="1"/>
</dbReference>
<dbReference type="InterPro" id="IPR002078">
    <property type="entry name" value="Sigma_54_int"/>
</dbReference>
<dbReference type="CDD" id="cd00009">
    <property type="entry name" value="AAA"/>
    <property type="match status" value="1"/>
</dbReference>
<name>A0A0U3MQG4_9BURK</name>
<dbReference type="InterPro" id="IPR009057">
    <property type="entry name" value="Homeodomain-like_sf"/>
</dbReference>
<dbReference type="OrthoDB" id="9761705at2"/>
<dbReference type="GO" id="GO:0043565">
    <property type="term" value="F:sequence-specific DNA binding"/>
    <property type="evidence" value="ECO:0007669"/>
    <property type="project" value="InterPro"/>
</dbReference>
<dbReference type="PROSITE" id="PS50110">
    <property type="entry name" value="RESPONSE_REGULATORY"/>
    <property type="match status" value="1"/>
</dbReference>
<dbReference type="GO" id="GO:0000160">
    <property type="term" value="P:phosphorelay signal transduction system"/>
    <property type="evidence" value="ECO:0007669"/>
    <property type="project" value="InterPro"/>
</dbReference>
<dbReference type="InterPro" id="IPR025662">
    <property type="entry name" value="Sigma_54_int_dom_ATP-bd_1"/>
</dbReference>
<dbReference type="GO" id="GO:0006355">
    <property type="term" value="P:regulation of DNA-templated transcription"/>
    <property type="evidence" value="ECO:0007669"/>
    <property type="project" value="InterPro"/>
</dbReference>
<dbReference type="AlphaFoldDB" id="A0A0U3MQG4"/>
<dbReference type="InterPro" id="IPR027417">
    <property type="entry name" value="P-loop_NTPase"/>
</dbReference>
<dbReference type="PROSITE" id="PS00675">
    <property type="entry name" value="SIGMA54_INTERACT_1"/>
    <property type="match status" value="1"/>
</dbReference>
<dbReference type="Pfam" id="PF25601">
    <property type="entry name" value="AAA_lid_14"/>
    <property type="match status" value="1"/>
</dbReference>
<organism evidence="1 2">
    <name type="scientific">Roseateles depolymerans</name>
    <dbReference type="NCBI Taxonomy" id="76731"/>
    <lineage>
        <taxon>Bacteria</taxon>
        <taxon>Pseudomonadati</taxon>
        <taxon>Pseudomonadota</taxon>
        <taxon>Betaproteobacteria</taxon>
        <taxon>Burkholderiales</taxon>
        <taxon>Sphaerotilaceae</taxon>
        <taxon>Roseateles</taxon>
    </lineage>
</organism>
<dbReference type="InterPro" id="IPR003593">
    <property type="entry name" value="AAA+_ATPase"/>
</dbReference>
<keyword evidence="2" id="KW-1185">Reference proteome</keyword>
<dbReference type="RefSeq" id="WP_058934787.1">
    <property type="nucleotide sequence ID" value="NZ_CP013729.1"/>
</dbReference>